<dbReference type="Gene3D" id="3.10.20.740">
    <property type="match status" value="1"/>
</dbReference>
<dbReference type="AlphaFoldDB" id="A0A1H3NJH3"/>
<dbReference type="CDD" id="cd00207">
    <property type="entry name" value="fer2"/>
    <property type="match status" value="1"/>
</dbReference>
<comment type="function">
    <text evidence="2">Ferredoxins are iron-sulfur proteins that transfer electrons in a wide variety of metabolic reactions.</text>
</comment>
<evidence type="ECO:0000256" key="8">
    <source>
        <dbReference type="ARBA" id="ARBA00022723"/>
    </source>
</evidence>
<dbReference type="PROSITE" id="PS00198">
    <property type="entry name" value="4FE4S_FER_1"/>
    <property type="match status" value="1"/>
</dbReference>
<dbReference type="InterPro" id="IPR019574">
    <property type="entry name" value="NADH_UbQ_OxRdtase_Gsu_4Fe4S-bd"/>
</dbReference>
<keyword evidence="7" id="KW-0001">2Fe-2S</keyword>
<keyword evidence="8" id="KW-0479">Metal-binding</keyword>
<dbReference type="Proteomes" id="UP000198625">
    <property type="component" value="Unassembled WGS sequence"/>
</dbReference>
<keyword evidence="6" id="KW-0004">4Fe-4S</keyword>
<evidence type="ECO:0000313" key="20">
    <source>
        <dbReference type="Proteomes" id="UP000198625"/>
    </source>
</evidence>
<dbReference type="EMBL" id="FNQE01000010">
    <property type="protein sequence ID" value="SDY89086.1"/>
    <property type="molecule type" value="Genomic_DNA"/>
</dbReference>
<dbReference type="GO" id="GO:0016020">
    <property type="term" value="C:membrane"/>
    <property type="evidence" value="ECO:0007669"/>
    <property type="project" value="UniProtKB-SubCell"/>
</dbReference>
<dbReference type="PROSITE" id="PS51839">
    <property type="entry name" value="4FE4S_HC3"/>
    <property type="match status" value="1"/>
</dbReference>
<proteinExistence type="inferred from homology"/>
<dbReference type="SMART" id="SM00929">
    <property type="entry name" value="NADH-G_4Fe-4S_3"/>
    <property type="match status" value="1"/>
</dbReference>
<dbReference type="SUPFAM" id="SSF53706">
    <property type="entry name" value="Formate dehydrogenase/DMSO reductase, domains 1-3"/>
    <property type="match status" value="1"/>
</dbReference>
<dbReference type="InterPro" id="IPR017896">
    <property type="entry name" value="4Fe4S_Fe-S-bd"/>
</dbReference>
<dbReference type="InterPro" id="IPR017900">
    <property type="entry name" value="4Fe4S_Fe_S_CS"/>
</dbReference>
<reference evidence="19 20" key="1">
    <citation type="submission" date="2016-10" db="EMBL/GenBank/DDBJ databases">
        <authorList>
            <person name="de Groot N.N."/>
        </authorList>
    </citation>
    <scope>NUCLEOTIDE SEQUENCE [LARGE SCALE GENOMIC DNA]</scope>
    <source>
        <strain evidence="19 20">DSM 21650</strain>
    </source>
</reference>
<dbReference type="GO" id="GO:0016491">
    <property type="term" value="F:oxidoreductase activity"/>
    <property type="evidence" value="ECO:0007669"/>
    <property type="project" value="InterPro"/>
</dbReference>
<evidence type="ECO:0000256" key="1">
    <source>
        <dbReference type="ARBA" id="ARBA00001966"/>
    </source>
</evidence>
<dbReference type="Gene3D" id="3.30.70.20">
    <property type="match status" value="1"/>
</dbReference>
<dbReference type="InterPro" id="IPR036010">
    <property type="entry name" value="2Fe-2S_ferredoxin-like_sf"/>
</dbReference>
<evidence type="ECO:0000256" key="11">
    <source>
        <dbReference type="ARBA" id="ARBA00023004"/>
    </source>
</evidence>
<dbReference type="GO" id="GO:0051537">
    <property type="term" value="F:2 iron, 2 sulfur cluster binding"/>
    <property type="evidence" value="ECO:0007669"/>
    <property type="project" value="UniProtKB-KW"/>
</dbReference>
<name>A0A1H3NJH3_9FIRM</name>
<dbReference type="FunFam" id="3.30.70.20:FF:000035">
    <property type="entry name" value="Iron hydrogenase 1"/>
    <property type="match status" value="1"/>
</dbReference>
<evidence type="ECO:0000256" key="14">
    <source>
        <dbReference type="ARBA" id="ARBA00023136"/>
    </source>
</evidence>
<evidence type="ECO:0000256" key="2">
    <source>
        <dbReference type="ARBA" id="ARBA00003532"/>
    </source>
</evidence>
<feature type="domain" description="4Fe-4S ferredoxin-type" evidence="17">
    <location>
        <begin position="182"/>
        <end position="211"/>
    </location>
</feature>
<evidence type="ECO:0000259" key="17">
    <source>
        <dbReference type="PROSITE" id="PS51379"/>
    </source>
</evidence>
<dbReference type="SUPFAM" id="SSF54862">
    <property type="entry name" value="4Fe-4S ferredoxins"/>
    <property type="match status" value="1"/>
</dbReference>
<dbReference type="STRING" id="415015.SAMN05660462_01162"/>
<feature type="domain" description="4Fe-4S ferredoxin-type" evidence="17">
    <location>
        <begin position="139"/>
        <end position="172"/>
    </location>
</feature>
<dbReference type="PROSITE" id="PS51379">
    <property type="entry name" value="4FE4S_FER_2"/>
    <property type="match status" value="2"/>
</dbReference>
<dbReference type="GO" id="GO:0046872">
    <property type="term" value="F:metal ion binding"/>
    <property type="evidence" value="ECO:0007669"/>
    <property type="project" value="UniProtKB-KW"/>
</dbReference>
<evidence type="ECO:0000256" key="7">
    <source>
        <dbReference type="ARBA" id="ARBA00022714"/>
    </source>
</evidence>
<comment type="subcellular location">
    <subcellularLocation>
        <location evidence="3">Membrane</location>
    </subcellularLocation>
</comment>
<dbReference type="OrthoDB" id="9803192at2"/>
<evidence type="ECO:0000256" key="6">
    <source>
        <dbReference type="ARBA" id="ARBA00022485"/>
    </source>
</evidence>
<evidence type="ECO:0000256" key="15">
    <source>
        <dbReference type="ARBA" id="ARBA00034078"/>
    </source>
</evidence>
<evidence type="ECO:0000259" key="18">
    <source>
        <dbReference type="PROSITE" id="PS51839"/>
    </source>
</evidence>
<dbReference type="RefSeq" id="WP_091728481.1">
    <property type="nucleotide sequence ID" value="NZ_FNQE01000010.1"/>
</dbReference>
<dbReference type="PANTHER" id="PTHR24960:SF84">
    <property type="entry name" value="HYDROGENASE SUBUNIT"/>
    <property type="match status" value="1"/>
</dbReference>
<keyword evidence="13" id="KW-0520">NAD</keyword>
<comment type="cofactor">
    <cofactor evidence="1">
        <name>[4Fe-4S] cluster</name>
        <dbReference type="ChEBI" id="CHEBI:49883"/>
    </cofactor>
</comment>
<organism evidence="19 20">
    <name type="scientific">Proteiniborus ethanoligenes</name>
    <dbReference type="NCBI Taxonomy" id="415015"/>
    <lineage>
        <taxon>Bacteria</taxon>
        <taxon>Bacillati</taxon>
        <taxon>Bacillota</taxon>
        <taxon>Clostridia</taxon>
        <taxon>Eubacteriales</taxon>
        <taxon>Proteiniborus</taxon>
    </lineage>
</organism>
<gene>
    <name evidence="19" type="ORF">SAMN05660462_01162</name>
</gene>
<comment type="cofactor">
    <cofactor evidence="15">
        <name>[2Fe-2S] cluster</name>
        <dbReference type="ChEBI" id="CHEBI:190135"/>
    </cofactor>
</comment>
<feature type="domain" description="2Fe-2S ferredoxin-type" evidence="16">
    <location>
        <begin position="2"/>
        <end position="80"/>
    </location>
</feature>
<evidence type="ECO:0000256" key="5">
    <source>
        <dbReference type="ARBA" id="ARBA00013529"/>
    </source>
</evidence>
<evidence type="ECO:0000256" key="4">
    <source>
        <dbReference type="ARBA" id="ARBA00005404"/>
    </source>
</evidence>
<accession>A0A1H3NJH3</accession>
<dbReference type="Pfam" id="PF10588">
    <property type="entry name" value="NADH-G_4Fe-4S_3"/>
    <property type="match status" value="1"/>
</dbReference>
<keyword evidence="9" id="KW-0677">Repeat</keyword>
<evidence type="ECO:0000313" key="19">
    <source>
        <dbReference type="EMBL" id="SDY89086.1"/>
    </source>
</evidence>
<dbReference type="PANTHER" id="PTHR24960">
    <property type="entry name" value="PHOTOSYSTEM I IRON-SULFUR CENTER-RELATED"/>
    <property type="match status" value="1"/>
</dbReference>
<evidence type="ECO:0000256" key="3">
    <source>
        <dbReference type="ARBA" id="ARBA00004370"/>
    </source>
</evidence>
<dbReference type="SUPFAM" id="SSF54292">
    <property type="entry name" value="2Fe-2S ferredoxin-like"/>
    <property type="match status" value="1"/>
</dbReference>
<protein>
    <recommendedName>
        <fullName evidence="5">Ferredoxin</fullName>
    </recommendedName>
</protein>
<evidence type="ECO:0000256" key="12">
    <source>
        <dbReference type="ARBA" id="ARBA00023014"/>
    </source>
</evidence>
<evidence type="ECO:0000256" key="13">
    <source>
        <dbReference type="ARBA" id="ARBA00023027"/>
    </source>
</evidence>
<comment type="similarity">
    <text evidence="4">Belongs to the complex I 75 kDa subunit family.</text>
</comment>
<dbReference type="PROSITE" id="PS51085">
    <property type="entry name" value="2FE2S_FER_2"/>
    <property type="match status" value="1"/>
</dbReference>
<dbReference type="InterPro" id="IPR050157">
    <property type="entry name" value="PSI_iron-sulfur_center"/>
</dbReference>
<dbReference type="GO" id="GO:0051539">
    <property type="term" value="F:4 iron, 4 sulfur cluster binding"/>
    <property type="evidence" value="ECO:0007669"/>
    <property type="project" value="UniProtKB-KW"/>
</dbReference>
<keyword evidence="14" id="KW-0472">Membrane</keyword>
<keyword evidence="20" id="KW-1185">Reference proteome</keyword>
<feature type="domain" description="4Fe-4S His(Cys)3-ligated-type" evidence="18">
    <location>
        <begin position="80"/>
        <end position="119"/>
    </location>
</feature>
<evidence type="ECO:0000259" key="16">
    <source>
        <dbReference type="PROSITE" id="PS51085"/>
    </source>
</evidence>
<sequence length="312" mass="35258">MGYVTLMIDDQKVTVADNLTVLQAAEKLGIEIPALCYDPELEIVSSCRLCIVDIKGNPKLQTSCSTPVSEGMVVYTESEKVIKMRKTILQLLLDNHPNDCLTCQKAGECLLQKYAYRYDVKFREHSGERRKEIIDTSSPYILRDGSKCILCGKCVRTCAEVSDRQVLSFAERGFDTRIVADADFSLEESKCVSCNRCVAVCPTGALIDRRASFKGRVWELDAKDVKCKSCDYGCDFEVIKRDKKSVGVRAKKPGEGRPLCLKGRLTTELLYNDNIDKPYKKQDGRFIETSWNDALELTDIIEKIDLFERKKV</sequence>
<dbReference type="InterPro" id="IPR001041">
    <property type="entry name" value="2Fe-2S_ferredoxin-type"/>
</dbReference>
<dbReference type="FunFam" id="3.10.20.740:FF:000004">
    <property type="entry name" value="NADH-quinone oxidoreductase"/>
    <property type="match status" value="1"/>
</dbReference>
<dbReference type="Pfam" id="PF13510">
    <property type="entry name" value="Fer2_4"/>
    <property type="match status" value="1"/>
</dbReference>
<dbReference type="Gene3D" id="3.30.200.210">
    <property type="match status" value="1"/>
</dbReference>
<dbReference type="Pfam" id="PF12838">
    <property type="entry name" value="Fer4_7"/>
    <property type="match status" value="1"/>
</dbReference>
<keyword evidence="11" id="KW-0408">Iron</keyword>
<keyword evidence="10" id="KW-1278">Translocase</keyword>
<evidence type="ECO:0000256" key="9">
    <source>
        <dbReference type="ARBA" id="ARBA00022737"/>
    </source>
</evidence>
<keyword evidence="12" id="KW-0411">Iron-sulfur</keyword>
<evidence type="ECO:0000256" key="10">
    <source>
        <dbReference type="ARBA" id="ARBA00022967"/>
    </source>
</evidence>